<feature type="non-terminal residue" evidence="1">
    <location>
        <position position="35"/>
    </location>
</feature>
<accession>A0ABN9CXE5</accession>
<keyword evidence="2" id="KW-1185">Reference proteome</keyword>
<dbReference type="EMBL" id="CATNWA010013317">
    <property type="protein sequence ID" value="CAI9564893.1"/>
    <property type="molecule type" value="Genomic_DNA"/>
</dbReference>
<dbReference type="Proteomes" id="UP001162483">
    <property type="component" value="Unassembled WGS sequence"/>
</dbReference>
<organism evidence="1 2">
    <name type="scientific">Staurois parvus</name>
    <dbReference type="NCBI Taxonomy" id="386267"/>
    <lineage>
        <taxon>Eukaryota</taxon>
        <taxon>Metazoa</taxon>
        <taxon>Chordata</taxon>
        <taxon>Craniata</taxon>
        <taxon>Vertebrata</taxon>
        <taxon>Euteleostomi</taxon>
        <taxon>Amphibia</taxon>
        <taxon>Batrachia</taxon>
        <taxon>Anura</taxon>
        <taxon>Neobatrachia</taxon>
        <taxon>Ranoidea</taxon>
        <taxon>Ranidae</taxon>
        <taxon>Staurois</taxon>
    </lineage>
</organism>
<proteinExistence type="predicted"/>
<gene>
    <name evidence="1" type="ORF">SPARVUS_LOCUS6000475</name>
</gene>
<name>A0ABN9CXE5_9NEOB</name>
<reference evidence="1" key="1">
    <citation type="submission" date="2023-05" db="EMBL/GenBank/DDBJ databases">
        <authorList>
            <person name="Stuckert A."/>
        </authorList>
    </citation>
    <scope>NUCLEOTIDE SEQUENCE</scope>
</reference>
<comment type="caution">
    <text evidence="1">The sequence shown here is derived from an EMBL/GenBank/DDBJ whole genome shotgun (WGS) entry which is preliminary data.</text>
</comment>
<evidence type="ECO:0000313" key="1">
    <source>
        <dbReference type="EMBL" id="CAI9564893.1"/>
    </source>
</evidence>
<protein>
    <submittedName>
        <fullName evidence="1">Uncharacterized protein</fullName>
    </submittedName>
</protein>
<sequence length="35" mass="3732">MSCQSAPGSTCLLINAHQCRLISVAYQCPLLLPIS</sequence>
<evidence type="ECO:0000313" key="2">
    <source>
        <dbReference type="Proteomes" id="UP001162483"/>
    </source>
</evidence>